<dbReference type="AlphaFoldDB" id="A0A494VRX5"/>
<protein>
    <submittedName>
        <fullName evidence="1">Uncharacterized protein</fullName>
    </submittedName>
</protein>
<dbReference type="Proteomes" id="UP000270046">
    <property type="component" value="Chromosome"/>
</dbReference>
<reference evidence="1 2" key="1">
    <citation type="submission" date="2018-10" db="EMBL/GenBank/DDBJ databases">
        <title>Genome sequencing of Mucilaginibacter sp. HYN0043.</title>
        <authorList>
            <person name="Kim M."/>
            <person name="Yi H."/>
        </authorList>
    </citation>
    <scope>NUCLEOTIDE SEQUENCE [LARGE SCALE GENOMIC DNA]</scope>
    <source>
        <strain evidence="1 2">HYN0043</strain>
    </source>
</reference>
<keyword evidence="2" id="KW-1185">Reference proteome</keyword>
<sequence>MNNLSVSEQLIIFSRYIGQQLLIYSNLNNQISIGTLSGVKSDAVAVTVDGVNRWIPLHNNFKLCEIRLLLKPLRKLTEDIKTTANSLPGPAFITPYYQQQGYDMPVFISAGHPCNGRYLHELNLADYRTTAEIYQQNTLLNAFNSA</sequence>
<organism evidence="1 2">
    <name type="scientific">Mucilaginibacter celer</name>
    <dbReference type="NCBI Taxonomy" id="2305508"/>
    <lineage>
        <taxon>Bacteria</taxon>
        <taxon>Pseudomonadati</taxon>
        <taxon>Bacteroidota</taxon>
        <taxon>Sphingobacteriia</taxon>
        <taxon>Sphingobacteriales</taxon>
        <taxon>Sphingobacteriaceae</taxon>
        <taxon>Mucilaginibacter</taxon>
    </lineage>
</organism>
<evidence type="ECO:0000313" key="1">
    <source>
        <dbReference type="EMBL" id="AYL94118.1"/>
    </source>
</evidence>
<dbReference type="OrthoDB" id="795233at2"/>
<proteinExistence type="predicted"/>
<evidence type="ECO:0000313" key="2">
    <source>
        <dbReference type="Proteomes" id="UP000270046"/>
    </source>
</evidence>
<dbReference type="RefSeq" id="WP_119407837.1">
    <property type="nucleotide sequence ID" value="NZ_CP032869.1"/>
</dbReference>
<gene>
    <name evidence="1" type="ORF">HYN43_001870</name>
</gene>
<name>A0A494VRX5_9SPHI</name>
<dbReference type="KEGG" id="muh:HYN43_001870"/>
<dbReference type="EMBL" id="CP032869">
    <property type="protein sequence ID" value="AYL94118.1"/>
    <property type="molecule type" value="Genomic_DNA"/>
</dbReference>
<accession>A0A494VRX5</accession>